<evidence type="ECO:0000313" key="1">
    <source>
        <dbReference type="EMBL" id="CAH1222082.1"/>
    </source>
</evidence>
<organism evidence="1 2">
    <name type="scientific">Paenibacillus allorhizoplanae</name>
    <dbReference type="NCBI Taxonomy" id="2905648"/>
    <lineage>
        <taxon>Bacteria</taxon>
        <taxon>Bacillati</taxon>
        <taxon>Bacillota</taxon>
        <taxon>Bacilli</taxon>
        <taxon>Bacillales</taxon>
        <taxon>Paenibacillaceae</taxon>
        <taxon>Paenibacillus</taxon>
    </lineage>
</organism>
<gene>
    <name evidence="1" type="ORF">PAECIP111891_05286</name>
</gene>
<keyword evidence="2" id="KW-1185">Reference proteome</keyword>
<accession>A0ABN8GYV7</accession>
<comment type="caution">
    <text evidence="1">The sequence shown here is derived from an EMBL/GenBank/DDBJ whole genome shotgun (WGS) entry which is preliminary data.</text>
</comment>
<evidence type="ECO:0000313" key="2">
    <source>
        <dbReference type="Proteomes" id="UP000838821"/>
    </source>
</evidence>
<sequence>MILSTNLQNTGIHRGISKKSYQLGWQICDLYKLLEPILFMGCSSEDFQIYTINKETLSNRLRVFVLVIHFTPTVQLQ</sequence>
<proteinExistence type="predicted"/>
<reference evidence="1" key="1">
    <citation type="submission" date="2022-01" db="EMBL/GenBank/DDBJ databases">
        <authorList>
            <person name="Criscuolo A."/>
        </authorList>
    </citation>
    <scope>NUCLEOTIDE SEQUENCE</scope>
    <source>
        <strain evidence="1">CIP111891</strain>
    </source>
</reference>
<name>A0ABN8GYV7_9BACL</name>
<dbReference type="Proteomes" id="UP000838821">
    <property type="component" value="Unassembled WGS sequence"/>
</dbReference>
<dbReference type="EMBL" id="CAKMMW010000021">
    <property type="protein sequence ID" value="CAH1222082.1"/>
    <property type="molecule type" value="Genomic_DNA"/>
</dbReference>
<protein>
    <submittedName>
        <fullName evidence="1">Uncharacterized protein</fullName>
    </submittedName>
</protein>